<gene>
    <name evidence="2" type="ORF">GCM10022247_23020</name>
</gene>
<accession>A0ABP7RST3</accession>
<reference evidence="3" key="1">
    <citation type="journal article" date="2019" name="Int. J. Syst. Evol. Microbiol.">
        <title>The Global Catalogue of Microorganisms (GCM) 10K type strain sequencing project: providing services to taxonomists for standard genome sequencing and annotation.</title>
        <authorList>
            <consortium name="The Broad Institute Genomics Platform"/>
            <consortium name="The Broad Institute Genome Sequencing Center for Infectious Disease"/>
            <person name="Wu L."/>
            <person name="Ma J."/>
        </authorList>
    </citation>
    <scope>NUCLEOTIDE SEQUENCE [LARGE SCALE GENOMIC DNA]</scope>
    <source>
        <strain evidence="3">JCM 17342</strain>
    </source>
</reference>
<sequence>MEHADFVNHVREQAVALREAAVAAGPDAKVPPCPGWTVFDLVRHIANVHSRTAEVLVAQDITAPPQFARAPKQWDELLVWWDDVAATMLDRFVELDLDKPTWMFASMPGSVRVWARRQAHETAIHRVDADLAHGVDSRLIFDPQFAADGVDERLIALPLGNFSSSTASGTVLFHAADAGRAWTMTLRPGQTPEVTPTADPALHADAVVAGTADAVYRAIWNRPSTAVVTGERELFDALPSI</sequence>
<dbReference type="GO" id="GO:0016853">
    <property type="term" value="F:isomerase activity"/>
    <property type="evidence" value="ECO:0007669"/>
    <property type="project" value="UniProtKB-KW"/>
</dbReference>
<keyword evidence="3" id="KW-1185">Reference proteome</keyword>
<feature type="domain" description="Mycothiol-dependent maleylpyruvate isomerase metal-binding" evidence="1">
    <location>
        <begin position="9"/>
        <end position="129"/>
    </location>
</feature>
<evidence type="ECO:0000259" key="1">
    <source>
        <dbReference type="Pfam" id="PF11716"/>
    </source>
</evidence>
<dbReference type="InterPro" id="IPR017517">
    <property type="entry name" value="Maleyloyr_isom"/>
</dbReference>
<dbReference type="PANTHER" id="PTHR40758">
    <property type="entry name" value="CONSERVED PROTEIN"/>
    <property type="match status" value="1"/>
</dbReference>
<dbReference type="EMBL" id="BAABAL010000006">
    <property type="protein sequence ID" value="GAA4001721.1"/>
    <property type="molecule type" value="Genomic_DNA"/>
</dbReference>
<proteinExistence type="predicted"/>
<dbReference type="InterPro" id="IPR024344">
    <property type="entry name" value="MDMPI_metal-binding"/>
</dbReference>
<organism evidence="2 3">
    <name type="scientific">Allokutzneria multivorans</name>
    <dbReference type="NCBI Taxonomy" id="1142134"/>
    <lineage>
        <taxon>Bacteria</taxon>
        <taxon>Bacillati</taxon>
        <taxon>Actinomycetota</taxon>
        <taxon>Actinomycetes</taxon>
        <taxon>Pseudonocardiales</taxon>
        <taxon>Pseudonocardiaceae</taxon>
        <taxon>Allokutzneria</taxon>
    </lineage>
</organism>
<dbReference type="InterPro" id="IPR034660">
    <property type="entry name" value="DinB/YfiT-like"/>
</dbReference>
<evidence type="ECO:0000313" key="3">
    <source>
        <dbReference type="Proteomes" id="UP001501747"/>
    </source>
</evidence>
<dbReference type="Pfam" id="PF11716">
    <property type="entry name" value="MDMPI_N"/>
    <property type="match status" value="1"/>
</dbReference>
<dbReference type="RefSeq" id="WP_344873618.1">
    <property type="nucleotide sequence ID" value="NZ_BAABAL010000006.1"/>
</dbReference>
<dbReference type="SUPFAM" id="SSF109854">
    <property type="entry name" value="DinB/YfiT-like putative metalloenzymes"/>
    <property type="match status" value="1"/>
</dbReference>
<evidence type="ECO:0000313" key="2">
    <source>
        <dbReference type="EMBL" id="GAA4001721.1"/>
    </source>
</evidence>
<protein>
    <submittedName>
        <fullName evidence="2">Maleylpyruvate isomerase family mycothiol-dependent enzyme</fullName>
    </submittedName>
</protein>
<keyword evidence="2" id="KW-0413">Isomerase</keyword>
<dbReference type="Proteomes" id="UP001501747">
    <property type="component" value="Unassembled WGS sequence"/>
</dbReference>
<comment type="caution">
    <text evidence="2">The sequence shown here is derived from an EMBL/GenBank/DDBJ whole genome shotgun (WGS) entry which is preliminary data.</text>
</comment>
<dbReference type="PANTHER" id="PTHR40758:SF1">
    <property type="entry name" value="CONSERVED PROTEIN"/>
    <property type="match status" value="1"/>
</dbReference>
<dbReference type="NCBIfam" id="TIGR03083">
    <property type="entry name" value="maleylpyruvate isomerase family mycothiol-dependent enzyme"/>
    <property type="match status" value="1"/>
</dbReference>
<name>A0ABP7RST3_9PSEU</name>